<accession>A0AC61REN4</accession>
<organism evidence="1 2">
    <name type="scientific">Lepagella muris</name>
    <dbReference type="NCBI Taxonomy" id="3032870"/>
    <lineage>
        <taxon>Bacteria</taxon>
        <taxon>Pseudomonadati</taxon>
        <taxon>Bacteroidota</taxon>
        <taxon>Bacteroidia</taxon>
        <taxon>Bacteroidales</taxon>
        <taxon>Muribaculaceae</taxon>
        <taxon>Lepagella</taxon>
    </lineage>
</organism>
<dbReference type="EMBL" id="SRYB01000009">
    <property type="protein sequence ID" value="TGY79041.1"/>
    <property type="molecule type" value="Genomic_DNA"/>
</dbReference>
<comment type="caution">
    <text evidence="1">The sequence shown here is derived from an EMBL/GenBank/DDBJ whole genome shotgun (WGS) entry which is preliminary data.</text>
</comment>
<evidence type="ECO:0000313" key="2">
    <source>
        <dbReference type="Proteomes" id="UP000306319"/>
    </source>
</evidence>
<sequence length="204" mass="23240">MAKQNTMTAKQQNAGWNAVVKETHTLNQVLKSFGGIMSKKLPELEGLTVSEFLTANGIEVTKSKISVSTIRKAWNAGMLVDSKLAVFKNVPALWTPQKGDDLWEENVRAFRVCSKEEAEKYVAKGECEFITVYKLVAVDDYRWDTAIIARAMKQGQKFDKNNDRSVESELAWNSMEEAYIVYDVVEKDKTTHKMRRISMDDVKF</sequence>
<keyword evidence="2" id="KW-1185">Reference proteome</keyword>
<protein>
    <submittedName>
        <fullName evidence="1">Uncharacterized protein</fullName>
    </submittedName>
</protein>
<gene>
    <name evidence="1" type="ORF">E5331_08230</name>
</gene>
<dbReference type="Proteomes" id="UP000306319">
    <property type="component" value="Unassembled WGS sequence"/>
</dbReference>
<name>A0AC61REN4_9BACT</name>
<evidence type="ECO:0000313" key="1">
    <source>
        <dbReference type="EMBL" id="TGY79041.1"/>
    </source>
</evidence>
<proteinExistence type="predicted"/>
<reference evidence="1" key="1">
    <citation type="submission" date="2019-04" db="EMBL/GenBank/DDBJ databases">
        <title>Microbes associate with the intestines of laboratory mice.</title>
        <authorList>
            <person name="Navarre W."/>
            <person name="Wong E."/>
            <person name="Huang K."/>
            <person name="Tropini C."/>
            <person name="Ng K."/>
            <person name="Yu B."/>
        </authorList>
    </citation>
    <scope>NUCLEOTIDE SEQUENCE</scope>
    <source>
        <strain evidence="1">NM04_E33</strain>
    </source>
</reference>